<proteinExistence type="predicted"/>
<feature type="domain" description="Mce/MlaD" evidence="2">
    <location>
        <begin position="42"/>
        <end position="116"/>
    </location>
</feature>
<organism evidence="4 5">
    <name type="scientific">Nocardioides albus</name>
    <dbReference type="NCBI Taxonomy" id="1841"/>
    <lineage>
        <taxon>Bacteria</taxon>
        <taxon>Bacillati</taxon>
        <taxon>Actinomycetota</taxon>
        <taxon>Actinomycetes</taxon>
        <taxon>Propionibacteriales</taxon>
        <taxon>Nocardioidaceae</taxon>
        <taxon>Nocardioides</taxon>
    </lineage>
</organism>
<dbReference type="NCBIfam" id="TIGR00996">
    <property type="entry name" value="Mtu_fam_mce"/>
    <property type="match status" value="1"/>
</dbReference>
<dbReference type="AlphaFoldDB" id="A0A7W5FAM8"/>
<dbReference type="Proteomes" id="UP000577707">
    <property type="component" value="Unassembled WGS sequence"/>
</dbReference>
<feature type="transmembrane region" description="Helical" evidence="1">
    <location>
        <begin position="12"/>
        <end position="33"/>
    </location>
</feature>
<dbReference type="Pfam" id="PF02470">
    <property type="entry name" value="MlaD"/>
    <property type="match status" value="1"/>
</dbReference>
<comment type="caution">
    <text evidence="4">The sequence shown here is derived from an EMBL/GenBank/DDBJ whole genome shotgun (WGS) entry which is preliminary data.</text>
</comment>
<dbReference type="RefSeq" id="WP_183549203.1">
    <property type="nucleotide sequence ID" value="NZ_BMQT01000011.1"/>
</dbReference>
<dbReference type="GO" id="GO:0051701">
    <property type="term" value="P:biological process involved in interaction with host"/>
    <property type="evidence" value="ECO:0007669"/>
    <property type="project" value="TreeGrafter"/>
</dbReference>
<keyword evidence="1" id="KW-0472">Membrane</keyword>
<dbReference type="PANTHER" id="PTHR33371">
    <property type="entry name" value="INTERMEMBRANE PHOSPHOLIPID TRANSPORT SYSTEM BINDING PROTEIN MLAD-RELATED"/>
    <property type="match status" value="1"/>
</dbReference>
<evidence type="ECO:0000313" key="4">
    <source>
        <dbReference type="EMBL" id="MBB3091316.1"/>
    </source>
</evidence>
<reference evidence="4 5" key="1">
    <citation type="submission" date="2020-08" db="EMBL/GenBank/DDBJ databases">
        <title>Genomic Encyclopedia of Type Strains, Phase III (KMG-III): the genomes of soil and plant-associated and newly described type strains.</title>
        <authorList>
            <person name="Whitman W."/>
        </authorList>
    </citation>
    <scope>NUCLEOTIDE SEQUENCE [LARGE SCALE GENOMIC DNA]</scope>
    <source>
        <strain evidence="4 5">CECT 3302</strain>
    </source>
</reference>
<keyword evidence="1" id="KW-1133">Transmembrane helix</keyword>
<dbReference type="PANTHER" id="PTHR33371:SF17">
    <property type="entry name" value="MCE-FAMILY PROTEIN MCE1B"/>
    <property type="match status" value="1"/>
</dbReference>
<keyword evidence="1" id="KW-0812">Transmembrane</keyword>
<dbReference type="Pfam" id="PF11887">
    <property type="entry name" value="Mce4_CUP1"/>
    <property type="match status" value="1"/>
</dbReference>
<dbReference type="InterPro" id="IPR005693">
    <property type="entry name" value="Mce"/>
</dbReference>
<evidence type="ECO:0000259" key="3">
    <source>
        <dbReference type="Pfam" id="PF11887"/>
    </source>
</evidence>
<gene>
    <name evidence="4" type="ORF">FHS12_004286</name>
</gene>
<evidence type="ECO:0000259" key="2">
    <source>
        <dbReference type="Pfam" id="PF02470"/>
    </source>
</evidence>
<dbReference type="InterPro" id="IPR024516">
    <property type="entry name" value="Mce_C"/>
</dbReference>
<dbReference type="EMBL" id="JACHXG010000010">
    <property type="protein sequence ID" value="MBB3091316.1"/>
    <property type="molecule type" value="Genomic_DNA"/>
</dbReference>
<feature type="domain" description="Mammalian cell entry C-terminal" evidence="3">
    <location>
        <begin position="127"/>
        <end position="288"/>
    </location>
</feature>
<keyword evidence="5" id="KW-1185">Reference proteome</keyword>
<sequence>MNKRDLKTTVAGTKLVIFTVMSIIVTGTLASIMGNVGFGDRVPYRAEFTTASGLSEGDDVRVAGITVGEVLAVEIEDGDHAMITFRVDETVPLTTASGAQVRYLNLVGDRYLALTQDAGTQEAGEDAAPLRQGQAIAMANTTPALDLTELFNGFQPLFEALQPKDVNKLSLNLIRVLQGEGGTVASLLSETAELTSALAERDQLIGDVITNLSKTLSTVNEHHTELAELIQQLSGWMKDLARDKEAIGDSISSIGDLTDELAGLLTDVRPFLKEDIKQLKRVVDILNKPGNQTLLDKTLERLPETLESQARIGSYGSWYNYYLCDLDFSIKLPSLGELLDNSPAVKAIQKQLDNVAFYSRAERCKL</sequence>
<dbReference type="InterPro" id="IPR003399">
    <property type="entry name" value="Mce/MlaD"/>
</dbReference>
<accession>A0A7W5FAM8</accession>
<dbReference type="GO" id="GO:0005576">
    <property type="term" value="C:extracellular region"/>
    <property type="evidence" value="ECO:0007669"/>
    <property type="project" value="TreeGrafter"/>
</dbReference>
<name>A0A7W5FAM8_9ACTN</name>
<evidence type="ECO:0000313" key="5">
    <source>
        <dbReference type="Proteomes" id="UP000577707"/>
    </source>
</evidence>
<dbReference type="InterPro" id="IPR052336">
    <property type="entry name" value="MlaD_Phospholipid_Transporter"/>
</dbReference>
<evidence type="ECO:0000256" key="1">
    <source>
        <dbReference type="SAM" id="Phobius"/>
    </source>
</evidence>
<protein>
    <submittedName>
        <fullName evidence="4">Phospholipid/cholesterol/gamma-HCH transport system substrate-binding protein</fullName>
    </submittedName>
</protein>